<feature type="transmembrane region" description="Helical" evidence="7">
    <location>
        <begin position="197"/>
        <end position="224"/>
    </location>
</feature>
<evidence type="ECO:0000256" key="5">
    <source>
        <dbReference type="ARBA" id="ARBA00022989"/>
    </source>
</evidence>
<feature type="transmembrane region" description="Helical" evidence="7">
    <location>
        <begin position="81"/>
        <end position="103"/>
    </location>
</feature>
<keyword evidence="2 7" id="KW-0813">Transport</keyword>
<dbReference type="InterPro" id="IPR000515">
    <property type="entry name" value="MetI-like"/>
</dbReference>
<dbReference type="GO" id="GO:0005886">
    <property type="term" value="C:plasma membrane"/>
    <property type="evidence" value="ECO:0007669"/>
    <property type="project" value="UniProtKB-SubCell"/>
</dbReference>
<dbReference type="AlphaFoldDB" id="A0A4P7QH79"/>
<feature type="transmembrane region" description="Helical" evidence="7">
    <location>
        <begin position="144"/>
        <end position="162"/>
    </location>
</feature>
<reference evidence="9 10" key="1">
    <citation type="submission" date="2019-04" db="EMBL/GenBank/DDBJ databases">
        <title>Corynebacterium endometrii sp. nov., isolated from the uterus of a cow with endometritis.</title>
        <authorList>
            <person name="Ballas P."/>
            <person name="Ruckert C."/>
            <person name="Wagener K."/>
            <person name="Drillich M."/>
            <person name="Kaempfer P."/>
            <person name="Busse H.-J."/>
            <person name="Ehling-Schulz M."/>
        </authorList>
    </citation>
    <scope>NUCLEOTIDE SEQUENCE [LARGE SCALE GENOMIC DNA]</scope>
    <source>
        <strain evidence="9 10">LMM-1653</strain>
    </source>
</reference>
<dbReference type="Proteomes" id="UP000296352">
    <property type="component" value="Chromosome"/>
</dbReference>
<dbReference type="RefSeq" id="WP_136141640.1">
    <property type="nucleotide sequence ID" value="NZ_CP039247.1"/>
</dbReference>
<keyword evidence="5 7" id="KW-1133">Transmembrane helix</keyword>
<dbReference type="OrthoDB" id="9812701at2"/>
<dbReference type="PANTHER" id="PTHR43386:SF25">
    <property type="entry name" value="PEPTIDE ABC TRANSPORTER PERMEASE PROTEIN"/>
    <property type="match status" value="1"/>
</dbReference>
<dbReference type="KEGG" id="cee:CENDO_08565"/>
<dbReference type="GO" id="GO:0055085">
    <property type="term" value="P:transmembrane transport"/>
    <property type="evidence" value="ECO:0007669"/>
    <property type="project" value="InterPro"/>
</dbReference>
<feature type="domain" description="ABC transmembrane type-1" evidence="8">
    <location>
        <begin position="79"/>
        <end position="269"/>
    </location>
</feature>
<evidence type="ECO:0000256" key="2">
    <source>
        <dbReference type="ARBA" id="ARBA00022448"/>
    </source>
</evidence>
<dbReference type="Pfam" id="PF00528">
    <property type="entry name" value="BPD_transp_1"/>
    <property type="match status" value="1"/>
</dbReference>
<dbReference type="InterPro" id="IPR035906">
    <property type="entry name" value="MetI-like_sf"/>
</dbReference>
<evidence type="ECO:0000313" key="10">
    <source>
        <dbReference type="Proteomes" id="UP000296352"/>
    </source>
</evidence>
<keyword evidence="10" id="KW-1185">Reference proteome</keyword>
<accession>A0A4P7QH79</accession>
<dbReference type="Gene3D" id="1.10.3720.10">
    <property type="entry name" value="MetI-like"/>
    <property type="match status" value="1"/>
</dbReference>
<evidence type="ECO:0000259" key="8">
    <source>
        <dbReference type="PROSITE" id="PS50928"/>
    </source>
</evidence>
<feature type="transmembrane region" description="Helical" evidence="7">
    <location>
        <begin position="115"/>
        <end position="138"/>
    </location>
</feature>
<keyword evidence="3" id="KW-1003">Cell membrane</keyword>
<dbReference type="PANTHER" id="PTHR43386">
    <property type="entry name" value="OLIGOPEPTIDE TRANSPORT SYSTEM PERMEASE PROTEIN APPC"/>
    <property type="match status" value="1"/>
</dbReference>
<proteinExistence type="inferred from homology"/>
<evidence type="ECO:0000256" key="3">
    <source>
        <dbReference type="ARBA" id="ARBA00022475"/>
    </source>
</evidence>
<dbReference type="PROSITE" id="PS50928">
    <property type="entry name" value="ABC_TM1"/>
    <property type="match status" value="1"/>
</dbReference>
<feature type="transmembrane region" description="Helical" evidence="7">
    <location>
        <begin position="250"/>
        <end position="269"/>
    </location>
</feature>
<keyword evidence="4 7" id="KW-0812">Transmembrane</keyword>
<evidence type="ECO:0000313" key="9">
    <source>
        <dbReference type="EMBL" id="QCB28983.1"/>
    </source>
</evidence>
<dbReference type="CDD" id="cd06261">
    <property type="entry name" value="TM_PBP2"/>
    <property type="match status" value="1"/>
</dbReference>
<dbReference type="InterPro" id="IPR050366">
    <property type="entry name" value="BP-dependent_transpt_permease"/>
</dbReference>
<dbReference type="EMBL" id="CP039247">
    <property type="protein sequence ID" value="QCB28983.1"/>
    <property type="molecule type" value="Genomic_DNA"/>
</dbReference>
<comment type="subcellular location">
    <subcellularLocation>
        <location evidence="1 7">Cell membrane</location>
        <topology evidence="1 7">Multi-pass membrane protein</topology>
    </subcellularLocation>
</comment>
<organism evidence="9 10">
    <name type="scientific">Corynebacterium endometrii</name>
    <dbReference type="NCBI Taxonomy" id="2488819"/>
    <lineage>
        <taxon>Bacteria</taxon>
        <taxon>Bacillati</taxon>
        <taxon>Actinomycetota</taxon>
        <taxon>Actinomycetes</taxon>
        <taxon>Mycobacteriales</taxon>
        <taxon>Corynebacteriaceae</taxon>
        <taxon>Corynebacterium</taxon>
    </lineage>
</organism>
<dbReference type="SUPFAM" id="SSF161098">
    <property type="entry name" value="MetI-like"/>
    <property type="match status" value="1"/>
</dbReference>
<evidence type="ECO:0000256" key="1">
    <source>
        <dbReference type="ARBA" id="ARBA00004651"/>
    </source>
</evidence>
<feature type="transmembrane region" description="Helical" evidence="7">
    <location>
        <begin position="20"/>
        <end position="39"/>
    </location>
</feature>
<keyword evidence="6 7" id="KW-0472">Membrane</keyword>
<evidence type="ECO:0000256" key="6">
    <source>
        <dbReference type="ARBA" id="ARBA00023136"/>
    </source>
</evidence>
<comment type="similarity">
    <text evidence="7">Belongs to the binding-protein-dependent transport system permease family.</text>
</comment>
<gene>
    <name evidence="9" type="primary">gsiD1</name>
    <name evidence="9" type="ORF">CENDO_08565</name>
</gene>
<protein>
    <submittedName>
        <fullName evidence="9">Glutathione transport system permease protein GsiD</fullName>
    </submittedName>
</protein>
<evidence type="ECO:0000256" key="7">
    <source>
        <dbReference type="RuleBase" id="RU363032"/>
    </source>
</evidence>
<name>A0A4P7QH79_9CORY</name>
<evidence type="ECO:0000256" key="4">
    <source>
        <dbReference type="ARBA" id="ARBA00022692"/>
    </source>
</evidence>
<sequence>MTSIQTWPGHWFRRLPATGWVGLILVTITVAAAVVSLVWTPYDPHHAIPAERLLGPGSSHLLGTDRFGRDVLSRLMAGARITVFVGLVAVAIAAAIGVPAGIFAGMRRGSWVDHLIMRAADLMLAFPALLMAIIAGAVWGPSTLTAMLAIGVAGIPSFARVARSGTLQVMTQDYIRSARVSRVPGWLIAWRHVLPNIGALVIVQASVYFALAILAEAGLSYLGLGSAPPSASWGRMLQDAQTLLGTQPWLVVWPGTAIAGTVLGFNLLGDGIRDLIDPRLARGGKVDA</sequence>